<name>A0A2S7UBN6_9FLAO</name>
<evidence type="ECO:0000313" key="2">
    <source>
        <dbReference type="EMBL" id="PQJ32040.1"/>
    </source>
</evidence>
<proteinExistence type="predicted"/>
<gene>
    <name evidence="2" type="ORF">BST92_08920</name>
</gene>
<dbReference type="AlphaFoldDB" id="A0A2S7UBN6"/>
<dbReference type="InterPro" id="IPR000073">
    <property type="entry name" value="AB_hydrolase_1"/>
</dbReference>
<dbReference type="GO" id="GO:0016787">
    <property type="term" value="F:hydrolase activity"/>
    <property type="evidence" value="ECO:0007669"/>
    <property type="project" value="UniProtKB-KW"/>
</dbReference>
<dbReference type="RefSeq" id="WP_105071136.1">
    <property type="nucleotide sequence ID" value="NZ_MTPW01000001.1"/>
</dbReference>
<feature type="domain" description="AB hydrolase-1" evidence="1">
    <location>
        <begin position="68"/>
        <end position="268"/>
    </location>
</feature>
<organism evidence="2 3">
    <name type="scientific">Nonlabens arenilitoris</name>
    <dbReference type="NCBI Taxonomy" id="1217969"/>
    <lineage>
        <taxon>Bacteria</taxon>
        <taxon>Pseudomonadati</taxon>
        <taxon>Bacteroidota</taxon>
        <taxon>Flavobacteriia</taxon>
        <taxon>Flavobacteriales</taxon>
        <taxon>Flavobacteriaceae</taxon>
        <taxon>Nonlabens</taxon>
    </lineage>
</organism>
<accession>A0A2S7UBN6</accession>
<dbReference type="Proteomes" id="UP000239747">
    <property type="component" value="Unassembled WGS sequence"/>
</dbReference>
<evidence type="ECO:0000313" key="3">
    <source>
        <dbReference type="Proteomes" id="UP000239747"/>
    </source>
</evidence>
<dbReference type="OrthoDB" id="1224630at2"/>
<reference evidence="2 3" key="1">
    <citation type="submission" date="2017-01" db="EMBL/GenBank/DDBJ databases">
        <title>Trade-off between light-utilization and light-protection in marine flavobacteria.</title>
        <authorList>
            <person name="Kumagai Y."/>
            <person name="Yoshizawa S."/>
            <person name="Kogure K."/>
            <person name="Iwasaki W."/>
        </authorList>
    </citation>
    <scope>NUCLEOTIDE SEQUENCE [LARGE SCALE GENOMIC DNA]</scope>
    <source>
        <strain evidence="2 3">KCTC 32109</strain>
    </source>
</reference>
<dbReference type="Gene3D" id="3.40.50.1820">
    <property type="entry name" value="alpha/beta hydrolase"/>
    <property type="match status" value="1"/>
</dbReference>
<protein>
    <submittedName>
        <fullName evidence="2">Alpha/beta hydrolase</fullName>
    </submittedName>
</protein>
<dbReference type="EMBL" id="MTPW01000001">
    <property type="protein sequence ID" value="PQJ32040.1"/>
    <property type="molecule type" value="Genomic_DNA"/>
</dbReference>
<comment type="caution">
    <text evidence="2">The sequence shown here is derived from an EMBL/GenBank/DDBJ whole genome shotgun (WGS) entry which is preliminary data.</text>
</comment>
<dbReference type="PANTHER" id="PTHR43798">
    <property type="entry name" value="MONOACYLGLYCEROL LIPASE"/>
    <property type="match status" value="1"/>
</dbReference>
<evidence type="ECO:0000259" key="1">
    <source>
        <dbReference type="Pfam" id="PF12697"/>
    </source>
</evidence>
<dbReference type="Pfam" id="PF12697">
    <property type="entry name" value="Abhydrolase_6"/>
    <property type="match status" value="1"/>
</dbReference>
<dbReference type="InterPro" id="IPR050266">
    <property type="entry name" value="AB_hydrolase_sf"/>
</dbReference>
<keyword evidence="3" id="KW-1185">Reference proteome</keyword>
<dbReference type="SUPFAM" id="SSF53474">
    <property type="entry name" value="alpha/beta-Hydrolases"/>
    <property type="match status" value="1"/>
</dbReference>
<keyword evidence="2" id="KW-0378">Hydrolase</keyword>
<dbReference type="InterPro" id="IPR029058">
    <property type="entry name" value="AB_hydrolase_fold"/>
</dbReference>
<sequence>MRHLFFFVLSLLFLSSCKSLQYRLPDDAIYSAFAKADLPTTISYVKIDSMDLKVRVQSVTQTKTIYNIVFLHGSPSSLTAWQAYLKDSLLHGTVNLHAVDRPGYGYSDFGKEMTSIDTQTKVISEVIDQLNLENVIAVGTSYGGPVAARLPKENDQIKAVVMVSPAIDPDHEKRVWQSDFTQWWLTRWLVPTGYRVAGDEKTVHAQELAAIEKDWSQINVPVLHIHGDSDELVPYINVDYSKTVFSNVEVITIPNLGHEIAWKRPDLVIPYLLEMVERLKKQSR</sequence>
<dbReference type="PROSITE" id="PS51257">
    <property type="entry name" value="PROKAR_LIPOPROTEIN"/>
    <property type="match status" value="1"/>
</dbReference>